<dbReference type="NCBIfam" id="NF009093">
    <property type="entry name" value="PRK12429.1"/>
    <property type="match status" value="1"/>
</dbReference>
<dbReference type="InterPro" id="IPR020904">
    <property type="entry name" value="Sc_DH/Rdtase_CS"/>
</dbReference>
<dbReference type="SUPFAM" id="SSF51735">
    <property type="entry name" value="NAD(P)-binding Rossmann-fold domains"/>
    <property type="match status" value="1"/>
</dbReference>
<dbReference type="RefSeq" id="WP_344256074.1">
    <property type="nucleotide sequence ID" value="NZ_BAAARE010000014.1"/>
</dbReference>
<sequence>MPDARTDARDDAPDSLLGAPSAVNRPIDLTGRTALVTGAASGIGASVARALAGAGAKVHAVDRDADGLASMAHGCDIATITADLADLDSLADLPTEVDILVNNAGIQHVSPIEDFPLDRFELIIDLMLVSPFRLIRQSLPHMYDRGWGRVINISSVHGLRASPFKSAYVTAKHGLEGLSKVVALEGGPHGVTSTCINPAYVRTPLVERQIADQARTHEIPESEVVEKVMLAPVAVKRLVEPDEVAALALFLCGPASGSVSGTSFSMDGAWTAH</sequence>
<feature type="compositionally biased region" description="Basic and acidic residues" evidence="3">
    <location>
        <begin position="1"/>
        <end position="12"/>
    </location>
</feature>
<dbReference type="InterPro" id="IPR050259">
    <property type="entry name" value="SDR"/>
</dbReference>
<proteinExistence type="inferred from homology"/>
<evidence type="ECO:0000256" key="3">
    <source>
        <dbReference type="SAM" id="MobiDB-lite"/>
    </source>
</evidence>
<dbReference type="Gene3D" id="3.40.50.720">
    <property type="entry name" value="NAD(P)-binding Rossmann-like Domain"/>
    <property type="match status" value="1"/>
</dbReference>
<dbReference type="PANTHER" id="PTHR42879:SF2">
    <property type="entry name" value="3-OXOACYL-[ACYL-CARRIER-PROTEIN] REDUCTASE FABG"/>
    <property type="match status" value="1"/>
</dbReference>
<dbReference type="InterPro" id="IPR011294">
    <property type="entry name" value="3-OHbutyrate_DH"/>
</dbReference>
<dbReference type="PRINTS" id="PR00081">
    <property type="entry name" value="GDHRDH"/>
</dbReference>
<evidence type="ECO:0000313" key="4">
    <source>
        <dbReference type="EMBL" id="GAA2492122.1"/>
    </source>
</evidence>
<feature type="region of interest" description="Disordered" evidence="3">
    <location>
        <begin position="1"/>
        <end position="20"/>
    </location>
</feature>
<dbReference type="Pfam" id="PF00106">
    <property type="entry name" value="adh_short"/>
    <property type="match status" value="1"/>
</dbReference>
<organism evidence="4 5">
    <name type="scientific">Terrabacter carboxydivorans</name>
    <dbReference type="NCBI Taxonomy" id="619730"/>
    <lineage>
        <taxon>Bacteria</taxon>
        <taxon>Bacillati</taxon>
        <taxon>Actinomycetota</taxon>
        <taxon>Actinomycetes</taxon>
        <taxon>Micrococcales</taxon>
        <taxon>Intrasporangiaceae</taxon>
        <taxon>Terrabacter</taxon>
    </lineage>
</organism>
<accession>A0ABP5ZB62</accession>
<evidence type="ECO:0000256" key="2">
    <source>
        <dbReference type="RuleBase" id="RU000363"/>
    </source>
</evidence>
<dbReference type="NCBIfam" id="TIGR01963">
    <property type="entry name" value="PHB_DH"/>
    <property type="match status" value="1"/>
</dbReference>
<comment type="caution">
    <text evidence="4">The sequence shown here is derived from an EMBL/GenBank/DDBJ whole genome shotgun (WGS) entry which is preliminary data.</text>
</comment>
<dbReference type="EMBL" id="BAAARE010000014">
    <property type="protein sequence ID" value="GAA2492122.1"/>
    <property type="molecule type" value="Genomic_DNA"/>
</dbReference>
<name>A0ABP5ZB62_9MICO</name>
<dbReference type="InterPro" id="IPR002347">
    <property type="entry name" value="SDR_fam"/>
</dbReference>
<dbReference type="Proteomes" id="UP001500730">
    <property type="component" value="Unassembled WGS sequence"/>
</dbReference>
<protein>
    <submittedName>
        <fullName evidence="4">3-hydroxybutyrate dehydrogenase</fullName>
    </submittedName>
</protein>
<dbReference type="InterPro" id="IPR036291">
    <property type="entry name" value="NAD(P)-bd_dom_sf"/>
</dbReference>
<gene>
    <name evidence="4" type="ORF">GCM10009858_32700</name>
</gene>
<keyword evidence="5" id="KW-1185">Reference proteome</keyword>
<evidence type="ECO:0000256" key="1">
    <source>
        <dbReference type="ARBA" id="ARBA00006484"/>
    </source>
</evidence>
<evidence type="ECO:0000313" key="5">
    <source>
        <dbReference type="Proteomes" id="UP001500730"/>
    </source>
</evidence>
<dbReference type="PROSITE" id="PS00061">
    <property type="entry name" value="ADH_SHORT"/>
    <property type="match status" value="1"/>
</dbReference>
<reference evidence="5" key="1">
    <citation type="journal article" date="2019" name="Int. J. Syst. Evol. Microbiol.">
        <title>The Global Catalogue of Microorganisms (GCM) 10K type strain sequencing project: providing services to taxonomists for standard genome sequencing and annotation.</title>
        <authorList>
            <consortium name="The Broad Institute Genomics Platform"/>
            <consortium name="The Broad Institute Genome Sequencing Center for Infectious Disease"/>
            <person name="Wu L."/>
            <person name="Ma J."/>
        </authorList>
    </citation>
    <scope>NUCLEOTIDE SEQUENCE [LARGE SCALE GENOMIC DNA]</scope>
    <source>
        <strain evidence="5">JCM 16259</strain>
    </source>
</reference>
<comment type="similarity">
    <text evidence="1 2">Belongs to the short-chain dehydrogenases/reductases (SDR) family.</text>
</comment>
<dbReference type="PRINTS" id="PR00080">
    <property type="entry name" value="SDRFAMILY"/>
</dbReference>
<dbReference type="PANTHER" id="PTHR42879">
    <property type="entry name" value="3-OXOACYL-(ACYL-CARRIER-PROTEIN) REDUCTASE"/>
    <property type="match status" value="1"/>
</dbReference>